<dbReference type="GO" id="GO:0009515">
    <property type="term" value="C:granal stacked thylakoid"/>
    <property type="evidence" value="ECO:0007669"/>
    <property type="project" value="EnsemblPlants"/>
</dbReference>
<dbReference type="RefSeq" id="XP_024391807.1">
    <property type="nucleotide sequence ID" value="XM_024536039.2"/>
</dbReference>
<evidence type="ECO:0000313" key="4">
    <source>
        <dbReference type="EnsemblPlants" id="Pp3c1_19210V3.1"/>
    </source>
</evidence>
<keyword evidence="2" id="KW-1133">Transmembrane helix</keyword>
<dbReference type="GO" id="GO:0010196">
    <property type="term" value="P:nonphotochemical quenching"/>
    <property type="evidence" value="ECO:0007669"/>
    <property type="project" value="EnsemblPlants"/>
</dbReference>
<keyword evidence="5" id="KW-1185">Reference proteome</keyword>
<gene>
    <name evidence="4" type="primary">LOC112290072</name>
    <name evidence="3" type="ORF">PHYPA_000835</name>
</gene>
<evidence type="ECO:0000256" key="1">
    <source>
        <dbReference type="SAM" id="MobiDB-lite"/>
    </source>
</evidence>
<reference evidence="4" key="3">
    <citation type="submission" date="2020-12" db="UniProtKB">
        <authorList>
            <consortium name="EnsemblPlants"/>
        </authorList>
    </citation>
    <scope>IDENTIFICATION</scope>
</reference>
<dbReference type="PaxDb" id="3218-PP1S43_120V6.1"/>
<dbReference type="KEGG" id="ppp:112290072"/>
<feature type="region of interest" description="Disordered" evidence="1">
    <location>
        <begin position="56"/>
        <end position="76"/>
    </location>
</feature>
<evidence type="ECO:0000313" key="3">
    <source>
        <dbReference type="EMBL" id="PNR62411.1"/>
    </source>
</evidence>
<dbReference type="EnsemblPlants" id="Pp3c1_19210V3.1">
    <property type="protein sequence ID" value="Pp3c1_19210V3.1"/>
    <property type="gene ID" value="Pp3c1_19210"/>
</dbReference>
<dbReference type="GeneID" id="112290072"/>
<reference evidence="3 5" key="2">
    <citation type="journal article" date="2018" name="Plant J.">
        <title>The Physcomitrella patens chromosome-scale assembly reveals moss genome structure and evolution.</title>
        <authorList>
            <person name="Lang D."/>
            <person name="Ullrich K.K."/>
            <person name="Murat F."/>
            <person name="Fuchs J."/>
            <person name="Jenkins J."/>
            <person name="Haas F.B."/>
            <person name="Piednoel M."/>
            <person name="Gundlach H."/>
            <person name="Van Bel M."/>
            <person name="Meyberg R."/>
            <person name="Vives C."/>
            <person name="Morata J."/>
            <person name="Symeonidi A."/>
            <person name="Hiss M."/>
            <person name="Muchero W."/>
            <person name="Kamisugi Y."/>
            <person name="Saleh O."/>
            <person name="Blanc G."/>
            <person name="Decker E.L."/>
            <person name="van Gessel N."/>
            <person name="Grimwood J."/>
            <person name="Hayes R.D."/>
            <person name="Graham S.W."/>
            <person name="Gunter L.E."/>
            <person name="McDaniel S.F."/>
            <person name="Hoernstein S.N.W."/>
            <person name="Larsson A."/>
            <person name="Li F.W."/>
            <person name="Perroud P.F."/>
            <person name="Phillips J."/>
            <person name="Ranjan P."/>
            <person name="Rokshar D.S."/>
            <person name="Rothfels C.J."/>
            <person name="Schneider L."/>
            <person name="Shu S."/>
            <person name="Stevenson D.W."/>
            <person name="Thummler F."/>
            <person name="Tillich M."/>
            <person name="Villarreal Aguilar J.C."/>
            <person name="Widiez T."/>
            <person name="Wong G.K."/>
            <person name="Wymore A."/>
            <person name="Zhang Y."/>
            <person name="Zimmer A.D."/>
            <person name="Quatrano R.S."/>
            <person name="Mayer K.F.X."/>
            <person name="Goodstein D."/>
            <person name="Casacuberta J.M."/>
            <person name="Vandepoele K."/>
            <person name="Reski R."/>
            <person name="Cuming A.C."/>
            <person name="Tuskan G.A."/>
            <person name="Maumus F."/>
            <person name="Salse J."/>
            <person name="Schmutz J."/>
            <person name="Rensing S.A."/>
        </authorList>
    </citation>
    <scope>NUCLEOTIDE SEQUENCE [LARGE SCALE GENOMIC DNA]</scope>
    <source>
        <strain evidence="4 5">cv. Gransden 2004</strain>
    </source>
</reference>
<dbReference type="EMBL" id="ABEU02000001">
    <property type="protein sequence ID" value="PNR62411.1"/>
    <property type="molecule type" value="Genomic_DNA"/>
</dbReference>
<feature type="transmembrane region" description="Helical" evidence="2">
    <location>
        <begin position="195"/>
        <end position="216"/>
    </location>
</feature>
<dbReference type="EnsemblPlants" id="Pp3c1_19210V3.2">
    <property type="protein sequence ID" value="Pp3c1_19210V3.2"/>
    <property type="gene ID" value="Pp3c1_19210"/>
</dbReference>
<evidence type="ECO:0000256" key="2">
    <source>
        <dbReference type="SAM" id="Phobius"/>
    </source>
</evidence>
<accession>A0A2K1L8U0</accession>
<dbReference type="InterPro" id="IPR009500">
    <property type="entry name" value="DUF1118"/>
</dbReference>
<evidence type="ECO:0000313" key="5">
    <source>
        <dbReference type="Proteomes" id="UP000006727"/>
    </source>
</evidence>
<feature type="transmembrane region" description="Helical" evidence="2">
    <location>
        <begin position="168"/>
        <end position="188"/>
    </location>
</feature>
<proteinExistence type="predicted"/>
<protein>
    <submittedName>
        <fullName evidence="3 4">Uncharacterized protein</fullName>
    </submittedName>
</protein>
<keyword evidence="2" id="KW-0812">Transmembrane</keyword>
<dbReference type="GO" id="GO:0090391">
    <property type="term" value="P:granum assembly"/>
    <property type="evidence" value="ECO:0007669"/>
    <property type="project" value="EnsemblPlants"/>
</dbReference>
<name>A0A2K1L8U0_PHYPA</name>
<dbReference type="GO" id="GO:0010027">
    <property type="term" value="P:thylakoid membrane organization"/>
    <property type="evidence" value="ECO:0007669"/>
    <property type="project" value="EnsemblPlants"/>
</dbReference>
<dbReference type="OMA" id="AMHSAHE"/>
<dbReference type="STRING" id="3218.A0A2K1L8U0"/>
<dbReference type="Gramene" id="Pp3c1_19210V3.1">
    <property type="protein sequence ID" value="Pp3c1_19210V3.1"/>
    <property type="gene ID" value="Pp3c1_19210"/>
</dbReference>
<sequence>MAESMSVCASNMRGACTLSSLKAMHSAHEILDAGCTVSRVAPNGCRMVVRAAGSQKGGVNPVKPGTNQPGTLQGGGTRYVGGKKVKAIEVFGDKSGKVRDKIRESPEAIKILSRVEQLRLLSKAEKAGLLTTVENLGFSLSKIESLGLLSKAEELGVLSAATNPATPGALLTTALALLLLGPVFVYFVPETSTPLIVLQVIIAAISVVGGSAAFGASNFVSTLQNSE</sequence>
<dbReference type="Gramene" id="Pp3c1_19210V3.2">
    <property type="protein sequence ID" value="Pp3c1_19210V3.2"/>
    <property type="gene ID" value="Pp3c1_19210"/>
</dbReference>
<keyword evidence="2" id="KW-0472">Membrane</keyword>
<organism evidence="3">
    <name type="scientific">Physcomitrium patens</name>
    <name type="common">Spreading-leaved earth moss</name>
    <name type="synonym">Physcomitrella patens</name>
    <dbReference type="NCBI Taxonomy" id="3218"/>
    <lineage>
        <taxon>Eukaryota</taxon>
        <taxon>Viridiplantae</taxon>
        <taxon>Streptophyta</taxon>
        <taxon>Embryophyta</taxon>
        <taxon>Bryophyta</taxon>
        <taxon>Bryophytina</taxon>
        <taxon>Bryopsida</taxon>
        <taxon>Funariidae</taxon>
        <taxon>Funariales</taxon>
        <taxon>Funariaceae</taxon>
        <taxon>Physcomitrium</taxon>
    </lineage>
</organism>
<dbReference type="Proteomes" id="UP000006727">
    <property type="component" value="Chromosome 1"/>
</dbReference>
<dbReference type="GO" id="GO:0045893">
    <property type="term" value="P:positive regulation of DNA-templated transcription"/>
    <property type="evidence" value="ECO:0007669"/>
    <property type="project" value="EnsemblPlants"/>
</dbReference>
<dbReference type="Pfam" id="PF06549">
    <property type="entry name" value="DUF1118"/>
    <property type="match status" value="1"/>
</dbReference>
<reference evidence="3 5" key="1">
    <citation type="journal article" date="2008" name="Science">
        <title>The Physcomitrella genome reveals evolutionary insights into the conquest of land by plants.</title>
        <authorList>
            <person name="Rensing S."/>
            <person name="Lang D."/>
            <person name="Zimmer A."/>
            <person name="Terry A."/>
            <person name="Salamov A."/>
            <person name="Shapiro H."/>
            <person name="Nishiyama T."/>
            <person name="Perroud P.-F."/>
            <person name="Lindquist E."/>
            <person name="Kamisugi Y."/>
            <person name="Tanahashi T."/>
            <person name="Sakakibara K."/>
            <person name="Fujita T."/>
            <person name="Oishi K."/>
            <person name="Shin-I T."/>
            <person name="Kuroki Y."/>
            <person name="Toyoda A."/>
            <person name="Suzuki Y."/>
            <person name="Hashimoto A."/>
            <person name="Yamaguchi K."/>
            <person name="Sugano A."/>
            <person name="Kohara Y."/>
            <person name="Fujiyama A."/>
            <person name="Anterola A."/>
            <person name="Aoki S."/>
            <person name="Ashton N."/>
            <person name="Barbazuk W.B."/>
            <person name="Barker E."/>
            <person name="Bennetzen J."/>
            <person name="Bezanilla M."/>
            <person name="Blankenship R."/>
            <person name="Cho S.H."/>
            <person name="Dutcher S."/>
            <person name="Estelle M."/>
            <person name="Fawcett J.A."/>
            <person name="Gundlach H."/>
            <person name="Hanada K."/>
            <person name="Heyl A."/>
            <person name="Hicks K.A."/>
            <person name="Hugh J."/>
            <person name="Lohr M."/>
            <person name="Mayer K."/>
            <person name="Melkozernov A."/>
            <person name="Murata T."/>
            <person name="Nelson D."/>
            <person name="Pils B."/>
            <person name="Prigge M."/>
            <person name="Reiss B."/>
            <person name="Renner T."/>
            <person name="Rombauts S."/>
            <person name="Rushton P."/>
            <person name="Sanderfoot A."/>
            <person name="Schween G."/>
            <person name="Shiu S.-H."/>
            <person name="Stueber K."/>
            <person name="Theodoulou F.L."/>
            <person name="Tu H."/>
            <person name="Van de Peer Y."/>
            <person name="Verrier P.J."/>
            <person name="Waters E."/>
            <person name="Wood A."/>
            <person name="Yang L."/>
            <person name="Cove D."/>
            <person name="Cuming A."/>
            <person name="Hasebe M."/>
            <person name="Lucas S."/>
            <person name="Mishler D.B."/>
            <person name="Reski R."/>
            <person name="Grigoriev I."/>
            <person name="Quatrano R.S."/>
            <person name="Boore J.L."/>
        </authorList>
    </citation>
    <scope>NUCLEOTIDE SEQUENCE [LARGE SCALE GENOMIC DNA]</scope>
    <source>
        <strain evidence="4 5">cv. Gransden 2004</strain>
    </source>
</reference>
<dbReference type="OrthoDB" id="201162at2759"/>
<dbReference type="AlphaFoldDB" id="A0A2K1L8U0"/>